<dbReference type="Gene3D" id="1.20.1340.10">
    <property type="entry name" value="dopa decarboxylase, N-terminal domain"/>
    <property type="match status" value="1"/>
</dbReference>
<dbReference type="Pfam" id="PF00282">
    <property type="entry name" value="Pyridoxal_deC"/>
    <property type="match status" value="1"/>
</dbReference>
<evidence type="ECO:0000256" key="6">
    <source>
        <dbReference type="RuleBase" id="RU000382"/>
    </source>
</evidence>
<dbReference type="Gene3D" id="3.90.1150.10">
    <property type="entry name" value="Aspartate Aminotransferase, domain 1"/>
    <property type="match status" value="1"/>
</dbReference>
<dbReference type="RefSeq" id="WP_338257605.1">
    <property type="nucleotide sequence ID" value="NZ_BSRI01000002.1"/>
</dbReference>
<evidence type="ECO:0000256" key="5">
    <source>
        <dbReference type="ARBA" id="ARBA00023239"/>
    </source>
</evidence>
<keyword evidence="3" id="KW-0210">Decarboxylase</keyword>
<comment type="caution">
    <text evidence="7">The sequence shown here is derived from an EMBL/GenBank/DDBJ whole genome shotgun (WGS) entry which is preliminary data.</text>
</comment>
<dbReference type="Gene3D" id="3.40.640.10">
    <property type="entry name" value="Type I PLP-dependent aspartate aminotransferase-like (Major domain)"/>
    <property type="match status" value="1"/>
</dbReference>
<organism evidence="7 8">
    <name type="scientific">Dictyobacter halimunensis</name>
    <dbReference type="NCBI Taxonomy" id="3026934"/>
    <lineage>
        <taxon>Bacteria</taxon>
        <taxon>Bacillati</taxon>
        <taxon>Chloroflexota</taxon>
        <taxon>Ktedonobacteria</taxon>
        <taxon>Ktedonobacterales</taxon>
        <taxon>Dictyobacteraceae</taxon>
        <taxon>Dictyobacter</taxon>
    </lineage>
</organism>
<evidence type="ECO:0000313" key="7">
    <source>
        <dbReference type="EMBL" id="GLV60512.1"/>
    </source>
</evidence>
<dbReference type="SUPFAM" id="SSF53383">
    <property type="entry name" value="PLP-dependent transferases"/>
    <property type="match status" value="1"/>
</dbReference>
<reference evidence="7 8" key="1">
    <citation type="submission" date="2023-02" db="EMBL/GenBank/DDBJ databases">
        <title>Dictyobacter halimunensis sp. nov., a new member of the class Ktedonobacteria from forest soil in a geothermal area.</title>
        <authorList>
            <person name="Rachmania M.K."/>
            <person name="Ningsih F."/>
            <person name="Sakai Y."/>
            <person name="Yabe S."/>
            <person name="Yokota A."/>
            <person name="Sjamsuridzal W."/>
        </authorList>
    </citation>
    <scope>NUCLEOTIDE SEQUENCE [LARGE SCALE GENOMIC DNA]</scope>
    <source>
        <strain evidence="7 8">S3.2.2.5</strain>
    </source>
</reference>
<evidence type="ECO:0000313" key="8">
    <source>
        <dbReference type="Proteomes" id="UP001344906"/>
    </source>
</evidence>
<dbReference type="InterPro" id="IPR021115">
    <property type="entry name" value="Pyridoxal-P_BS"/>
</dbReference>
<dbReference type="InterPro" id="IPR015422">
    <property type="entry name" value="PyrdxlP-dep_Trfase_small"/>
</dbReference>
<evidence type="ECO:0000256" key="2">
    <source>
        <dbReference type="ARBA" id="ARBA00009533"/>
    </source>
</evidence>
<dbReference type="PANTHER" id="PTHR11999">
    <property type="entry name" value="GROUP II PYRIDOXAL-5-PHOSPHATE DECARBOXYLASE"/>
    <property type="match status" value="1"/>
</dbReference>
<dbReference type="InterPro" id="IPR015424">
    <property type="entry name" value="PyrdxlP-dep_Trfase"/>
</dbReference>
<dbReference type="InterPro" id="IPR015421">
    <property type="entry name" value="PyrdxlP-dep_Trfase_major"/>
</dbReference>
<dbReference type="CDD" id="cd06450">
    <property type="entry name" value="DOPA_deC_like"/>
    <property type="match status" value="1"/>
</dbReference>
<evidence type="ECO:0000256" key="3">
    <source>
        <dbReference type="ARBA" id="ARBA00022793"/>
    </source>
</evidence>
<dbReference type="InterPro" id="IPR002129">
    <property type="entry name" value="PyrdxlP-dep_de-COase"/>
</dbReference>
<evidence type="ECO:0000256" key="1">
    <source>
        <dbReference type="ARBA" id="ARBA00001933"/>
    </source>
</evidence>
<evidence type="ECO:0000256" key="4">
    <source>
        <dbReference type="ARBA" id="ARBA00022898"/>
    </source>
</evidence>
<keyword evidence="8" id="KW-1185">Reference proteome</keyword>
<proteinExistence type="inferred from homology"/>
<dbReference type="PRINTS" id="PR00800">
    <property type="entry name" value="YHDCRBOXLASE"/>
</dbReference>
<keyword evidence="4 6" id="KW-0663">Pyridoxal phosphate</keyword>
<dbReference type="Proteomes" id="UP001344906">
    <property type="component" value="Unassembled WGS sequence"/>
</dbReference>
<sequence length="485" mass="53888">MDQQQQPAALGDMDPEAFRHYGYKMVDWIADYLANGKEYPVLARVKPGEIRGALPIRPPEEPETMEAIMADVDRVLMPGITHWNAPGFLAYFANTGSGPGILGEMLASGLNVNAMLWLTSPAATELEQVTLDWLRQALGLPAPLFGVINDTASSSTLYALAAAREALTDLAIRQKGLAGRADVPRLRIYASQEAHSATDKAAMTLGIGQEGVCKIATDGELRMDAAQLEQAIQRDREEGWRPCAVVATVGTTSTSSIDPVPQIADICEKYGLWLHVDAAYGGSAAIAPEMRRVLDGCERADSLVINPHKWLFTPMDCSVLYTRKPKVLKAAFSLVPEFLRTAQDQDDEVPNLMDYGTSLGRRFRSLKLWMIMRYFGQEGLAARIREHCRMAQWLAQQINATPGYELMAPVHFSLVCFRLHPQGMDDEQQLDELNEDIMNRINASGRFFLSHTRVNDRYTIRVAIGNIRTMEHDIHALWDMVQSPS</sequence>
<comment type="similarity">
    <text evidence="2 6">Belongs to the group II decarboxylase family.</text>
</comment>
<keyword evidence="5 6" id="KW-0456">Lyase</keyword>
<protein>
    <submittedName>
        <fullName evidence="7">Aromatic-L-amino-acid decarboxylase</fullName>
    </submittedName>
</protein>
<accession>A0ABQ6G7B0</accession>
<gene>
    <name evidence="7" type="ORF">KDH_73310</name>
</gene>
<dbReference type="PROSITE" id="PS00392">
    <property type="entry name" value="DDC_GAD_HDC_YDC"/>
    <property type="match status" value="1"/>
</dbReference>
<comment type="cofactor">
    <cofactor evidence="1 6">
        <name>pyridoxal 5'-phosphate</name>
        <dbReference type="ChEBI" id="CHEBI:597326"/>
    </cofactor>
</comment>
<dbReference type="InterPro" id="IPR010977">
    <property type="entry name" value="Aromatic_deC"/>
</dbReference>
<name>A0ABQ6G7B0_9CHLR</name>
<dbReference type="EMBL" id="BSRI01000002">
    <property type="protein sequence ID" value="GLV60512.1"/>
    <property type="molecule type" value="Genomic_DNA"/>
</dbReference>
<dbReference type="PANTHER" id="PTHR11999:SF70">
    <property type="entry name" value="MIP05841P"/>
    <property type="match status" value="1"/>
</dbReference>